<dbReference type="RefSeq" id="WP_271714107.1">
    <property type="nucleotide sequence ID" value="NZ_AP024169.1"/>
</dbReference>
<dbReference type="GO" id="GO:0016036">
    <property type="term" value="P:cellular response to phosphate starvation"/>
    <property type="evidence" value="ECO:0007669"/>
    <property type="project" value="TreeGrafter"/>
</dbReference>
<dbReference type="Pfam" id="PF00512">
    <property type="entry name" value="HisKA"/>
    <property type="match status" value="1"/>
</dbReference>
<evidence type="ECO:0000259" key="8">
    <source>
        <dbReference type="PROSITE" id="PS50109"/>
    </source>
</evidence>
<dbReference type="InterPro" id="IPR004358">
    <property type="entry name" value="Sig_transdc_His_kin-like_C"/>
</dbReference>
<dbReference type="InterPro" id="IPR005467">
    <property type="entry name" value="His_kinase_dom"/>
</dbReference>
<dbReference type="PRINTS" id="PR00344">
    <property type="entry name" value="BCTRLSENSOR"/>
</dbReference>
<dbReference type="SUPFAM" id="SSF55874">
    <property type="entry name" value="ATPase domain of HSP90 chaperone/DNA topoisomerase II/histidine kinase"/>
    <property type="match status" value="1"/>
</dbReference>
<dbReference type="InterPro" id="IPR050351">
    <property type="entry name" value="BphY/WalK/GraS-like"/>
</dbReference>
<dbReference type="InterPro" id="IPR036890">
    <property type="entry name" value="HATPase_C_sf"/>
</dbReference>
<dbReference type="AlphaFoldDB" id="A0A7R7EHI4"/>
<name>A0A7R7EHI4_9FIRM</name>
<sequence>MFGAKRTFQRLNSMIDNAMNGSFIESDYDETELSKLEVKWKRYISSSILSKKKIEKERENIKSFVSDISHQTKTPLSNIILYSQMLEESTMTKEDKELVREISKQSDKLNFLIQNLVKISRLESETMKIIPIRQEIKPLISSIVSAVDTKLKAKNITLELPEERETGVFACYDKKWTEEAIFNILDNAIKYSRVNTTIKIMISDYDLFTGILIRDQGCGIAKDEINEIFKRFYRSNRAQEKEGIGLGLYLARNIISKQHGYIDVKSEVMVGSTFEIYLPK</sequence>
<dbReference type="EC" id="2.7.13.3" evidence="3"/>
<dbReference type="SMART" id="SM00387">
    <property type="entry name" value="HATPase_c"/>
    <property type="match status" value="1"/>
</dbReference>
<dbReference type="Gene3D" id="3.30.565.10">
    <property type="entry name" value="Histidine kinase-like ATPase, C-terminal domain"/>
    <property type="match status" value="1"/>
</dbReference>
<keyword evidence="4" id="KW-0597">Phosphoprotein</keyword>
<dbReference type="SMART" id="SM00388">
    <property type="entry name" value="HisKA"/>
    <property type="match status" value="1"/>
</dbReference>
<evidence type="ECO:0000256" key="1">
    <source>
        <dbReference type="ARBA" id="ARBA00000085"/>
    </source>
</evidence>
<keyword evidence="5" id="KW-0808">Transferase</keyword>
<evidence type="ECO:0000256" key="4">
    <source>
        <dbReference type="ARBA" id="ARBA00022553"/>
    </source>
</evidence>
<dbReference type="PANTHER" id="PTHR45453:SF1">
    <property type="entry name" value="PHOSPHATE REGULON SENSOR PROTEIN PHOR"/>
    <property type="match status" value="1"/>
</dbReference>
<dbReference type="CDD" id="cd00075">
    <property type="entry name" value="HATPase"/>
    <property type="match status" value="1"/>
</dbReference>
<dbReference type="GO" id="GO:0004721">
    <property type="term" value="F:phosphoprotein phosphatase activity"/>
    <property type="evidence" value="ECO:0007669"/>
    <property type="project" value="TreeGrafter"/>
</dbReference>
<dbReference type="PANTHER" id="PTHR45453">
    <property type="entry name" value="PHOSPHATE REGULON SENSOR PROTEIN PHOR"/>
    <property type="match status" value="1"/>
</dbReference>
<gene>
    <name evidence="9" type="ORF">bsdtb5_00940</name>
</gene>
<dbReference type="EMBL" id="AP024169">
    <property type="protein sequence ID" value="BCN28799.1"/>
    <property type="molecule type" value="Genomic_DNA"/>
</dbReference>
<dbReference type="PROSITE" id="PS50109">
    <property type="entry name" value="HIS_KIN"/>
    <property type="match status" value="1"/>
</dbReference>
<dbReference type="SUPFAM" id="SSF47384">
    <property type="entry name" value="Homodimeric domain of signal transducing histidine kinase"/>
    <property type="match status" value="1"/>
</dbReference>
<dbReference type="InterPro" id="IPR003594">
    <property type="entry name" value="HATPase_dom"/>
</dbReference>
<comment type="subcellular location">
    <subcellularLocation>
        <location evidence="2">Membrane</location>
    </subcellularLocation>
</comment>
<accession>A0A7R7EHI4</accession>
<dbReference type="KEGG" id="ahb:bsdtb5_00940"/>
<evidence type="ECO:0000256" key="2">
    <source>
        <dbReference type="ARBA" id="ARBA00004370"/>
    </source>
</evidence>
<evidence type="ECO:0000313" key="9">
    <source>
        <dbReference type="EMBL" id="BCN28799.1"/>
    </source>
</evidence>
<evidence type="ECO:0000256" key="7">
    <source>
        <dbReference type="ARBA" id="ARBA00023012"/>
    </source>
</evidence>
<dbReference type="GO" id="GO:0005886">
    <property type="term" value="C:plasma membrane"/>
    <property type="evidence" value="ECO:0007669"/>
    <property type="project" value="TreeGrafter"/>
</dbReference>
<keyword evidence="6 9" id="KW-0418">Kinase</keyword>
<dbReference type="Proteomes" id="UP000595897">
    <property type="component" value="Chromosome"/>
</dbReference>
<evidence type="ECO:0000256" key="5">
    <source>
        <dbReference type="ARBA" id="ARBA00022679"/>
    </source>
</evidence>
<dbReference type="GO" id="GO:0000155">
    <property type="term" value="F:phosphorelay sensor kinase activity"/>
    <property type="evidence" value="ECO:0007669"/>
    <property type="project" value="InterPro"/>
</dbReference>
<dbReference type="Gene3D" id="1.10.287.130">
    <property type="match status" value="1"/>
</dbReference>
<dbReference type="CDD" id="cd00082">
    <property type="entry name" value="HisKA"/>
    <property type="match status" value="1"/>
</dbReference>
<evidence type="ECO:0000256" key="6">
    <source>
        <dbReference type="ARBA" id="ARBA00022777"/>
    </source>
</evidence>
<dbReference type="Pfam" id="PF02518">
    <property type="entry name" value="HATPase_c"/>
    <property type="match status" value="1"/>
</dbReference>
<proteinExistence type="predicted"/>
<keyword evidence="7" id="KW-0902">Two-component regulatory system</keyword>
<organism evidence="9 10">
    <name type="scientific">Anaeromicropila herbilytica</name>
    <dbReference type="NCBI Taxonomy" id="2785025"/>
    <lineage>
        <taxon>Bacteria</taxon>
        <taxon>Bacillati</taxon>
        <taxon>Bacillota</taxon>
        <taxon>Clostridia</taxon>
        <taxon>Lachnospirales</taxon>
        <taxon>Lachnospiraceae</taxon>
        <taxon>Anaeromicropila</taxon>
    </lineage>
</organism>
<evidence type="ECO:0000313" key="10">
    <source>
        <dbReference type="Proteomes" id="UP000595897"/>
    </source>
</evidence>
<feature type="domain" description="Histidine kinase" evidence="8">
    <location>
        <begin position="67"/>
        <end position="280"/>
    </location>
</feature>
<dbReference type="InterPro" id="IPR003661">
    <property type="entry name" value="HisK_dim/P_dom"/>
</dbReference>
<comment type="catalytic activity">
    <reaction evidence="1">
        <text>ATP + protein L-histidine = ADP + protein N-phospho-L-histidine.</text>
        <dbReference type="EC" id="2.7.13.3"/>
    </reaction>
</comment>
<dbReference type="InterPro" id="IPR036097">
    <property type="entry name" value="HisK_dim/P_sf"/>
</dbReference>
<protein>
    <recommendedName>
        <fullName evidence="3">histidine kinase</fullName>
        <ecNumber evidence="3">2.7.13.3</ecNumber>
    </recommendedName>
</protein>
<keyword evidence="10" id="KW-1185">Reference proteome</keyword>
<reference evidence="9 10" key="1">
    <citation type="submission" date="2020-11" db="EMBL/GenBank/DDBJ databases">
        <title>Draft genome sequencing of a Lachnospiraceae strain isolated from anoxic soil subjected to BSD treatment.</title>
        <authorList>
            <person name="Uek A."/>
            <person name="Tonouchi A."/>
        </authorList>
    </citation>
    <scope>NUCLEOTIDE SEQUENCE [LARGE SCALE GENOMIC DNA]</scope>
    <source>
        <strain evidence="9 10">TB5</strain>
    </source>
</reference>
<evidence type="ECO:0000256" key="3">
    <source>
        <dbReference type="ARBA" id="ARBA00012438"/>
    </source>
</evidence>